<gene>
    <name evidence="5" type="ORF">NGF19_28405</name>
</gene>
<feature type="chain" id="PRO_5046152901" evidence="2">
    <location>
        <begin position="31"/>
        <end position="708"/>
    </location>
</feature>
<dbReference type="InterPro" id="IPR001254">
    <property type="entry name" value="Trypsin_dom"/>
</dbReference>
<dbReference type="PROSITE" id="PS50927">
    <property type="entry name" value="BULB_LECTIN"/>
    <property type="match status" value="1"/>
</dbReference>
<dbReference type="InterPro" id="IPR009003">
    <property type="entry name" value="Peptidase_S1_PA"/>
</dbReference>
<keyword evidence="1 2" id="KW-0732">Signal</keyword>
<protein>
    <submittedName>
        <fullName evidence="5">FG-GAP-like repeat-containing protein</fullName>
    </submittedName>
</protein>
<dbReference type="PANTHER" id="PTHR46580">
    <property type="entry name" value="SENSOR KINASE-RELATED"/>
    <property type="match status" value="1"/>
</dbReference>
<dbReference type="Pfam" id="PF13517">
    <property type="entry name" value="FG-GAP_3"/>
    <property type="match status" value="2"/>
</dbReference>
<dbReference type="InterPro" id="IPR006311">
    <property type="entry name" value="TAT_signal"/>
</dbReference>
<dbReference type="SUPFAM" id="SSF69318">
    <property type="entry name" value="Integrin alpha N-terminal domain"/>
    <property type="match status" value="1"/>
</dbReference>
<dbReference type="SUPFAM" id="SSF50494">
    <property type="entry name" value="Trypsin-like serine proteases"/>
    <property type="match status" value="1"/>
</dbReference>
<dbReference type="SMART" id="SM00020">
    <property type="entry name" value="Tryp_SPc"/>
    <property type="match status" value="1"/>
</dbReference>
<feature type="domain" description="Peptidase S1" evidence="3">
    <location>
        <begin position="30"/>
        <end position="222"/>
    </location>
</feature>
<dbReference type="EMBL" id="JAMWMR010000041">
    <property type="protein sequence ID" value="MCN9244657.1"/>
    <property type="molecule type" value="Genomic_DNA"/>
</dbReference>
<dbReference type="PROSITE" id="PS50240">
    <property type="entry name" value="TRYPSIN_DOM"/>
    <property type="match status" value="1"/>
</dbReference>
<feature type="signal peptide" evidence="2">
    <location>
        <begin position="1"/>
        <end position="30"/>
    </location>
</feature>
<dbReference type="InterPro" id="IPR013517">
    <property type="entry name" value="FG-GAP"/>
</dbReference>
<dbReference type="Gene3D" id="2.40.128.340">
    <property type="match status" value="3"/>
</dbReference>
<evidence type="ECO:0000256" key="2">
    <source>
        <dbReference type="SAM" id="SignalP"/>
    </source>
</evidence>
<evidence type="ECO:0000259" key="3">
    <source>
        <dbReference type="PROSITE" id="PS50240"/>
    </source>
</evidence>
<evidence type="ECO:0000256" key="1">
    <source>
        <dbReference type="ARBA" id="ARBA00022729"/>
    </source>
</evidence>
<dbReference type="SMART" id="SM00108">
    <property type="entry name" value="B_lectin"/>
    <property type="match status" value="1"/>
</dbReference>
<feature type="domain" description="Bulb-type lectin" evidence="4">
    <location>
        <begin position="245"/>
        <end position="352"/>
    </location>
</feature>
<dbReference type="RefSeq" id="WP_252428480.1">
    <property type="nucleotide sequence ID" value="NZ_JAMWMR010000041.1"/>
</dbReference>
<dbReference type="Proteomes" id="UP001523219">
    <property type="component" value="Unassembled WGS sequence"/>
</dbReference>
<dbReference type="PROSITE" id="PS51318">
    <property type="entry name" value="TAT"/>
    <property type="match status" value="1"/>
</dbReference>
<proteinExistence type="predicted"/>
<dbReference type="Pfam" id="PF00089">
    <property type="entry name" value="Trypsin"/>
    <property type="match status" value="1"/>
</dbReference>
<name>A0ABT0ZM37_9ACTN</name>
<keyword evidence="6" id="KW-1185">Reference proteome</keyword>
<dbReference type="InterPro" id="IPR001314">
    <property type="entry name" value="Peptidase_S1A"/>
</dbReference>
<accession>A0ABT0ZM37</accession>
<evidence type="ECO:0000313" key="5">
    <source>
        <dbReference type="EMBL" id="MCN9244657.1"/>
    </source>
</evidence>
<dbReference type="InterPro" id="IPR036426">
    <property type="entry name" value="Bulb-type_lectin_dom_sf"/>
</dbReference>
<dbReference type="Gene3D" id="2.40.10.10">
    <property type="entry name" value="Trypsin-like serine proteases"/>
    <property type="match status" value="1"/>
</dbReference>
<dbReference type="InterPro" id="IPR001480">
    <property type="entry name" value="Bulb-type_lectin_dom"/>
</dbReference>
<sequence length="708" mass="74552">MPRSRRVPLLALAATLLAVPGSLCTAPASAVTGPAATDAGFAFTARLDVGDGRRACSAALVSPQWLATSASCFSDNGTSQVPAGKPQSKTMATIGRTDLTTTGGQVREVVELVPREDRDLVLARLSSPTTGITPVAFADTAPAAGEELTVAGYGRTKDEWAPLKLHTATFTVDSVAGATVALHGKSAADAICAGDAGGPIVRLKDGRPELVALSSQSWQGGCFGADPAETRTDAVSTRLDNIVGGSTLPAGGVLMPGDSLTSNAARLTLQSDGNLVVVSRAGKTLWSTRTAGHPGATARLDAQGNLAVVDTDGTTTLWESKTTAPGGKAVLQDRGDFVIYNAKGESQWAAGTAVRHDYDGDGRSDMADWYDYADGSDKIHAFLAKTDGGFNSPVHGWEAAAGNYYAENMKPVTGDFNGDGIGDVATLYGYSTGEVALITWLGKGDGTFAAPLKSWKIASGWTFSRMTPVAGDFNGDGRDDIAVWYDYADGSDKIQTFLAKTDGGFNSPFAGWQTPAGNYYRENMKFVTGDYNGDGRDDLAVLYGYSTGEVKLITFPAKPDGGFNEPVHGWSSATGWDFKRATVYSGDFDGDGRDNVAVWYDYADGHDAVIGFTPSGTDGKLGNRTDLWTTPAGNYYRENMQLVTGDFDGDGRDDLATLYGYADGRVKTITWTAKADGTLNEPAGSWEAAAGNWTFSRVRMLERYNNPS</sequence>
<evidence type="ECO:0000259" key="4">
    <source>
        <dbReference type="PROSITE" id="PS50927"/>
    </source>
</evidence>
<dbReference type="Gene3D" id="2.90.10.30">
    <property type="match status" value="1"/>
</dbReference>
<dbReference type="InterPro" id="IPR043504">
    <property type="entry name" value="Peptidase_S1_PA_chymotrypsin"/>
</dbReference>
<dbReference type="InterPro" id="IPR028994">
    <property type="entry name" value="Integrin_alpha_N"/>
</dbReference>
<dbReference type="PRINTS" id="PR00722">
    <property type="entry name" value="CHYMOTRYPSIN"/>
</dbReference>
<organism evidence="5 6">
    <name type="scientific">Streptomyces macrolidinus</name>
    <dbReference type="NCBI Taxonomy" id="2952607"/>
    <lineage>
        <taxon>Bacteria</taxon>
        <taxon>Bacillati</taxon>
        <taxon>Actinomycetota</taxon>
        <taxon>Actinomycetes</taxon>
        <taxon>Kitasatosporales</taxon>
        <taxon>Streptomycetaceae</taxon>
        <taxon>Streptomyces</taxon>
    </lineage>
</organism>
<dbReference type="SUPFAM" id="SSF51110">
    <property type="entry name" value="alpha-D-mannose-specific plant lectins"/>
    <property type="match status" value="1"/>
</dbReference>
<comment type="caution">
    <text evidence="5">The sequence shown here is derived from an EMBL/GenBank/DDBJ whole genome shotgun (WGS) entry which is preliminary data.</text>
</comment>
<evidence type="ECO:0000313" key="6">
    <source>
        <dbReference type="Proteomes" id="UP001523219"/>
    </source>
</evidence>
<reference evidence="5 6" key="1">
    <citation type="submission" date="2022-05" db="EMBL/GenBank/DDBJ databases">
        <title>Streptomyces sp. nov. RY43-2 isolated from soil of a peat swamp forest.</title>
        <authorList>
            <person name="Kanchanasin P."/>
            <person name="Tanasupawat S."/>
            <person name="Phongsopitanun W."/>
        </authorList>
    </citation>
    <scope>NUCLEOTIDE SEQUENCE [LARGE SCALE GENOMIC DNA]</scope>
    <source>
        <strain evidence="5 6">RY43-2</strain>
    </source>
</reference>